<feature type="transmembrane region" description="Helical" evidence="1">
    <location>
        <begin position="122"/>
        <end position="144"/>
    </location>
</feature>
<dbReference type="AlphaFoldDB" id="A0A1D7UUW3"/>
<protein>
    <recommendedName>
        <fullName evidence="2">CAAX prenyl protease 2/Lysostaphin resistance protein A-like domain-containing protein</fullName>
    </recommendedName>
</protein>
<dbReference type="RefSeq" id="WP_069606634.1">
    <property type="nucleotide sequence ID" value="NZ_CP015217.1"/>
</dbReference>
<gene>
    <name evidence="3" type="ORF">A0128_05780</name>
</gene>
<evidence type="ECO:0000259" key="2">
    <source>
        <dbReference type="Pfam" id="PF02517"/>
    </source>
</evidence>
<evidence type="ECO:0000256" key="1">
    <source>
        <dbReference type="SAM" id="Phobius"/>
    </source>
</evidence>
<dbReference type="OrthoDB" id="319336at2"/>
<dbReference type="Pfam" id="PF02517">
    <property type="entry name" value="Rce1-like"/>
    <property type="match status" value="1"/>
</dbReference>
<evidence type="ECO:0000313" key="3">
    <source>
        <dbReference type="EMBL" id="AOP33397.1"/>
    </source>
</evidence>
<feature type="transmembrane region" description="Helical" evidence="1">
    <location>
        <begin position="21"/>
        <end position="40"/>
    </location>
</feature>
<evidence type="ECO:0000313" key="4">
    <source>
        <dbReference type="Proteomes" id="UP000094197"/>
    </source>
</evidence>
<feature type="transmembrane region" description="Helical" evidence="1">
    <location>
        <begin position="165"/>
        <end position="186"/>
    </location>
</feature>
<feature type="transmembrane region" description="Helical" evidence="1">
    <location>
        <begin position="88"/>
        <end position="107"/>
    </location>
</feature>
<proteinExistence type="predicted"/>
<organism evidence="3 4">
    <name type="scientific">Leptospira tipperaryensis</name>
    <dbReference type="NCBI Taxonomy" id="2564040"/>
    <lineage>
        <taxon>Bacteria</taxon>
        <taxon>Pseudomonadati</taxon>
        <taxon>Spirochaetota</taxon>
        <taxon>Spirochaetia</taxon>
        <taxon>Leptospirales</taxon>
        <taxon>Leptospiraceae</taxon>
        <taxon>Leptospira</taxon>
    </lineage>
</organism>
<feature type="transmembrane region" description="Helical" evidence="1">
    <location>
        <begin position="52"/>
        <end position="76"/>
    </location>
</feature>
<feature type="transmembrane region" description="Helical" evidence="1">
    <location>
        <begin position="206"/>
        <end position="226"/>
    </location>
</feature>
<keyword evidence="1" id="KW-1133">Transmembrane helix</keyword>
<reference evidence="3 4" key="1">
    <citation type="submission" date="2016-04" db="EMBL/GenBank/DDBJ databases">
        <title>Complete genome seqeunce of Leptospira alstonii serovar Room22.</title>
        <authorList>
            <person name="Nally J.E."/>
            <person name="Bayles D.O."/>
            <person name="Hurley D."/>
            <person name="Fanning S."/>
            <person name="McMahon B.J."/>
            <person name="Arent Z."/>
        </authorList>
    </citation>
    <scope>NUCLEOTIDE SEQUENCE [LARGE SCALE GENOMIC DNA]</scope>
    <source>
        <strain evidence="3 4">GWTS #1</strain>
    </source>
</reference>
<dbReference type="InterPro" id="IPR003675">
    <property type="entry name" value="Rce1/LyrA-like_dom"/>
</dbReference>
<keyword evidence="4" id="KW-1185">Reference proteome</keyword>
<dbReference type="Proteomes" id="UP000094197">
    <property type="component" value="Chromosome 1"/>
</dbReference>
<dbReference type="KEGG" id="laj:A0128_05780"/>
<keyword evidence="1" id="KW-0472">Membrane</keyword>
<sequence length="308" mass="36090">MKKLLGYIYEYFREDIRYGHFVFSILFVFVCLLLNYTFQIRPTFTKMWKGTFAIYVFHFFFYGLSLFAGFGSYMFAYKRGDLLRRKEFLLLVFSIWMTLIFISSVRFEDLNLFGFLPEELRYLSLLCLNYGINSFIYLILPFVYYLIKKPEVSLGLNTKTDFMPYWILLLLMMPIVFFASGSAVFLKVYPRYYDTAASQFLGISPYWTFSLFEIFYLTNFIALELFFRGFMIYPLVKYLGKGSILPMAMTYCFLHFNKPFGEAFGSFFGGWILGILSYRSGSILGGIIVHLGVAATMEVLAHFARGTF</sequence>
<dbReference type="GO" id="GO:0004175">
    <property type="term" value="F:endopeptidase activity"/>
    <property type="evidence" value="ECO:0007669"/>
    <property type="project" value="UniProtKB-ARBA"/>
</dbReference>
<accession>A0A1D7UUW3</accession>
<name>A0A1D7UUW3_9LEPT</name>
<feature type="transmembrane region" description="Helical" evidence="1">
    <location>
        <begin position="268"/>
        <end position="295"/>
    </location>
</feature>
<keyword evidence="1" id="KW-0812">Transmembrane</keyword>
<feature type="transmembrane region" description="Helical" evidence="1">
    <location>
        <begin position="238"/>
        <end position="256"/>
    </location>
</feature>
<feature type="domain" description="CAAX prenyl protease 2/Lysostaphin resistance protein A-like" evidence="2">
    <location>
        <begin position="207"/>
        <end position="293"/>
    </location>
</feature>
<dbReference type="EMBL" id="CP015217">
    <property type="protein sequence ID" value="AOP33397.1"/>
    <property type="molecule type" value="Genomic_DNA"/>
</dbReference>
<dbReference type="GO" id="GO:0080120">
    <property type="term" value="P:CAAX-box protein maturation"/>
    <property type="evidence" value="ECO:0007669"/>
    <property type="project" value="UniProtKB-ARBA"/>
</dbReference>